<name>A0A917N5Y1_9ENTE</name>
<reference evidence="2" key="1">
    <citation type="journal article" date="2014" name="Int. J. Syst. Evol. Microbiol.">
        <title>Complete genome sequence of Corynebacterium casei LMG S-19264T (=DSM 44701T), isolated from a smear-ripened cheese.</title>
        <authorList>
            <consortium name="US DOE Joint Genome Institute (JGI-PGF)"/>
            <person name="Walter F."/>
            <person name="Albersmeier A."/>
            <person name="Kalinowski J."/>
            <person name="Ruckert C."/>
        </authorList>
    </citation>
    <scope>NUCLEOTIDE SEQUENCE</scope>
    <source>
        <strain evidence="2">CCM 8433</strain>
    </source>
</reference>
<dbReference type="RefSeq" id="WP_188368432.1">
    <property type="nucleotide sequence ID" value="NZ_BMDT01000013.1"/>
</dbReference>
<dbReference type="Proteomes" id="UP000622610">
    <property type="component" value="Unassembled WGS sequence"/>
</dbReference>
<evidence type="ECO:0000256" key="1">
    <source>
        <dbReference type="SAM" id="Phobius"/>
    </source>
</evidence>
<keyword evidence="1" id="KW-0472">Membrane</keyword>
<keyword evidence="3" id="KW-1185">Reference proteome</keyword>
<keyword evidence="1" id="KW-0812">Transmembrane</keyword>
<gene>
    <name evidence="2" type="ORF">GCM10011482_22580</name>
</gene>
<organism evidence="2 3">
    <name type="scientific">Enterococcus alcedinis</name>
    <dbReference type="NCBI Taxonomy" id="1274384"/>
    <lineage>
        <taxon>Bacteria</taxon>
        <taxon>Bacillati</taxon>
        <taxon>Bacillota</taxon>
        <taxon>Bacilli</taxon>
        <taxon>Lactobacillales</taxon>
        <taxon>Enterococcaceae</taxon>
        <taxon>Enterococcus</taxon>
    </lineage>
</organism>
<reference evidence="2" key="2">
    <citation type="submission" date="2020-09" db="EMBL/GenBank/DDBJ databases">
        <authorList>
            <person name="Sun Q."/>
            <person name="Sedlacek I."/>
        </authorList>
    </citation>
    <scope>NUCLEOTIDE SEQUENCE</scope>
    <source>
        <strain evidence="2">CCM 8433</strain>
    </source>
</reference>
<accession>A0A917N5Y1</accession>
<comment type="caution">
    <text evidence="2">The sequence shown here is derived from an EMBL/GenBank/DDBJ whole genome shotgun (WGS) entry which is preliminary data.</text>
</comment>
<keyword evidence="1" id="KW-1133">Transmembrane helix</keyword>
<protein>
    <submittedName>
        <fullName evidence="2">Uncharacterized protein</fullName>
    </submittedName>
</protein>
<sequence length="113" mass="12557">MNQLLNQKNYATIVKKITDNAGVKQVLAKSNDLAVKKIAPSIYKQGKERGRIEGALGAFAIGTLVVGTYVGVRKYLEKKMYEPRSAEEEAIIEHELDEAVTSFKEAFHEATDE</sequence>
<evidence type="ECO:0000313" key="3">
    <source>
        <dbReference type="Proteomes" id="UP000622610"/>
    </source>
</evidence>
<proteinExistence type="predicted"/>
<dbReference type="EMBL" id="BMDT01000013">
    <property type="protein sequence ID" value="GGI66604.1"/>
    <property type="molecule type" value="Genomic_DNA"/>
</dbReference>
<dbReference type="AlphaFoldDB" id="A0A917N5Y1"/>
<feature type="transmembrane region" description="Helical" evidence="1">
    <location>
        <begin position="54"/>
        <end position="72"/>
    </location>
</feature>
<evidence type="ECO:0000313" key="2">
    <source>
        <dbReference type="EMBL" id="GGI66604.1"/>
    </source>
</evidence>